<gene>
    <name evidence="2" type="ORF">GP486_005205</name>
</gene>
<evidence type="ECO:0000313" key="3">
    <source>
        <dbReference type="Proteomes" id="UP000750711"/>
    </source>
</evidence>
<name>A0A9P8L9Q3_9PEZI</name>
<dbReference type="AlphaFoldDB" id="A0A9P8L9Q3"/>
<dbReference type="EMBL" id="JAGHQM010000943">
    <property type="protein sequence ID" value="KAH0557009.1"/>
    <property type="molecule type" value="Genomic_DNA"/>
</dbReference>
<dbReference type="Proteomes" id="UP000750711">
    <property type="component" value="Unassembled WGS sequence"/>
</dbReference>
<organism evidence="2 3">
    <name type="scientific">Trichoglossum hirsutum</name>
    <dbReference type="NCBI Taxonomy" id="265104"/>
    <lineage>
        <taxon>Eukaryota</taxon>
        <taxon>Fungi</taxon>
        <taxon>Dikarya</taxon>
        <taxon>Ascomycota</taxon>
        <taxon>Pezizomycotina</taxon>
        <taxon>Geoglossomycetes</taxon>
        <taxon>Geoglossales</taxon>
        <taxon>Geoglossaceae</taxon>
        <taxon>Trichoglossum</taxon>
    </lineage>
</organism>
<protein>
    <submittedName>
        <fullName evidence="2">Uncharacterized protein</fullName>
    </submittedName>
</protein>
<evidence type="ECO:0000256" key="1">
    <source>
        <dbReference type="SAM" id="MobiDB-lite"/>
    </source>
</evidence>
<reference evidence="2" key="1">
    <citation type="submission" date="2021-03" db="EMBL/GenBank/DDBJ databases">
        <title>Comparative genomics and phylogenomic investigation of the class Geoglossomycetes provide insights into ecological specialization and systematics.</title>
        <authorList>
            <person name="Melie T."/>
            <person name="Pirro S."/>
            <person name="Miller A.N."/>
            <person name="Quandt A."/>
        </authorList>
    </citation>
    <scope>NUCLEOTIDE SEQUENCE</scope>
    <source>
        <strain evidence="2">CAQ_001_2017</strain>
    </source>
</reference>
<proteinExistence type="predicted"/>
<sequence length="448" mass="50773">MDNLTRNIEEERRLNSPTTLVEYIGFCHFHLFNSIVVETSKSRTTKGDGITNPNGRACPHRLAQWPGFILEQKRTLQYLIDAYPPDDPRLFECEAFIQDLGKRVASRKLASELDIYPLQRDIIEFPVSLILRHLHTFSSFRKRGHREDEAAELATLYFSSTFHTRTSAAACYRPAALTFDSNFRPDNKTKRTLAIIVEYKPPHQVTLSLLQQGLHDMDLDDVINNVSLPNRDDSTTTFQYHADRVVASTVTQAFSYMISGGVRFGYITTGQAFVFLHIPLEDPTTLYYYLVEPQAGVDAQKIEFPDDSTSWHRTAIAQVLAFCLMALQSLPADQNWCTEAILDQLPGTLVARPRFQLSVTIRTLAHLANLIVMTRPLPQSKRKARARQRPEPSHPELLPPRIQLLAPLDDQSETSAPNVACEDYFEDGCWTINARMCQTIATSSIAVM</sequence>
<comment type="caution">
    <text evidence="2">The sequence shown here is derived from an EMBL/GenBank/DDBJ whole genome shotgun (WGS) entry which is preliminary data.</text>
</comment>
<feature type="region of interest" description="Disordered" evidence="1">
    <location>
        <begin position="378"/>
        <end position="401"/>
    </location>
</feature>
<accession>A0A9P8L9Q3</accession>
<evidence type="ECO:0000313" key="2">
    <source>
        <dbReference type="EMBL" id="KAH0557009.1"/>
    </source>
</evidence>
<keyword evidence="3" id="KW-1185">Reference proteome</keyword>